<dbReference type="Gene3D" id="1.10.10.10">
    <property type="entry name" value="Winged helix-like DNA-binding domain superfamily/Winged helix DNA-binding domain"/>
    <property type="match status" value="1"/>
</dbReference>
<evidence type="ECO:0000259" key="5">
    <source>
        <dbReference type="PROSITE" id="PS50987"/>
    </source>
</evidence>
<dbReference type="AlphaFoldDB" id="A0A931B5J8"/>
<keyword evidence="2" id="KW-0238">DNA-binding</keyword>
<sequence>MRAEGGLCEPSTRAHALASRPTSVAETCPRSGISTLVAGRNLVPTPVPQSPIRTRGPAKGGSVPRSTRGDAGHHDRRGTADDGPGPEELSEAATAFGLLASPMRLQIMWLLIAAESDVGGLAERLDASMPAVSQHLAKLKLAGMVRSRREGRRQVYLVDDPVLVDVVRLVLTRQAASETRTSPARRIIGG</sequence>
<feature type="compositionally biased region" description="Basic and acidic residues" evidence="4">
    <location>
        <begin position="67"/>
        <end position="80"/>
    </location>
</feature>
<evidence type="ECO:0000256" key="2">
    <source>
        <dbReference type="ARBA" id="ARBA00023125"/>
    </source>
</evidence>
<dbReference type="InterPro" id="IPR051011">
    <property type="entry name" value="Metal_resp_trans_reg"/>
</dbReference>
<dbReference type="PRINTS" id="PR00778">
    <property type="entry name" value="HTHARSR"/>
</dbReference>
<dbReference type="GO" id="GO:0003677">
    <property type="term" value="F:DNA binding"/>
    <property type="evidence" value="ECO:0007669"/>
    <property type="project" value="UniProtKB-KW"/>
</dbReference>
<evidence type="ECO:0000256" key="4">
    <source>
        <dbReference type="SAM" id="MobiDB-lite"/>
    </source>
</evidence>
<dbReference type="InterPro" id="IPR011991">
    <property type="entry name" value="ArsR-like_HTH"/>
</dbReference>
<dbReference type="Pfam" id="PF01022">
    <property type="entry name" value="HTH_5"/>
    <property type="match status" value="1"/>
</dbReference>
<dbReference type="GO" id="GO:0003700">
    <property type="term" value="F:DNA-binding transcription factor activity"/>
    <property type="evidence" value="ECO:0007669"/>
    <property type="project" value="InterPro"/>
</dbReference>
<dbReference type="EMBL" id="JADPRT010000009">
    <property type="protein sequence ID" value="MBF9070663.1"/>
    <property type="molecule type" value="Genomic_DNA"/>
</dbReference>
<keyword evidence="7" id="KW-1185">Reference proteome</keyword>
<dbReference type="SUPFAM" id="SSF46785">
    <property type="entry name" value="Winged helix' DNA-binding domain"/>
    <property type="match status" value="1"/>
</dbReference>
<dbReference type="PANTHER" id="PTHR43132">
    <property type="entry name" value="ARSENICAL RESISTANCE OPERON REPRESSOR ARSR-RELATED"/>
    <property type="match status" value="1"/>
</dbReference>
<protein>
    <submittedName>
        <fullName evidence="6">Winged helix-turn-helix transcriptional regulator</fullName>
    </submittedName>
</protein>
<evidence type="ECO:0000313" key="6">
    <source>
        <dbReference type="EMBL" id="MBF9070663.1"/>
    </source>
</evidence>
<evidence type="ECO:0000256" key="3">
    <source>
        <dbReference type="ARBA" id="ARBA00023163"/>
    </source>
</evidence>
<comment type="caution">
    <text evidence="6">The sequence shown here is derived from an EMBL/GenBank/DDBJ whole genome shotgun (WGS) entry which is preliminary data.</text>
</comment>
<keyword evidence="1" id="KW-0805">Transcription regulation</keyword>
<dbReference type="PROSITE" id="PS50987">
    <property type="entry name" value="HTH_ARSR_2"/>
    <property type="match status" value="1"/>
</dbReference>
<accession>A0A931B5J8</accession>
<organism evidence="6 7">
    <name type="scientific">Streptacidiphilus fuscans</name>
    <dbReference type="NCBI Taxonomy" id="2789292"/>
    <lineage>
        <taxon>Bacteria</taxon>
        <taxon>Bacillati</taxon>
        <taxon>Actinomycetota</taxon>
        <taxon>Actinomycetes</taxon>
        <taxon>Kitasatosporales</taxon>
        <taxon>Streptomycetaceae</taxon>
        <taxon>Streptacidiphilus</taxon>
    </lineage>
</organism>
<proteinExistence type="predicted"/>
<dbReference type="InterPro" id="IPR036388">
    <property type="entry name" value="WH-like_DNA-bd_sf"/>
</dbReference>
<keyword evidence="3" id="KW-0804">Transcription</keyword>
<evidence type="ECO:0000313" key="7">
    <source>
        <dbReference type="Proteomes" id="UP000657385"/>
    </source>
</evidence>
<feature type="domain" description="HTH arsR-type" evidence="5">
    <location>
        <begin position="84"/>
        <end position="178"/>
    </location>
</feature>
<reference evidence="6" key="1">
    <citation type="submission" date="2020-11" db="EMBL/GenBank/DDBJ databases">
        <title>Isolation and identification of active actinomycetes.</title>
        <authorList>
            <person name="Yu B."/>
        </authorList>
    </citation>
    <scope>NUCLEOTIDE SEQUENCE</scope>
    <source>
        <strain evidence="6">NEAU-YB345</strain>
    </source>
</reference>
<feature type="region of interest" description="Disordered" evidence="4">
    <location>
        <begin position="1"/>
        <end position="89"/>
    </location>
</feature>
<dbReference type="InterPro" id="IPR001845">
    <property type="entry name" value="HTH_ArsR_DNA-bd_dom"/>
</dbReference>
<name>A0A931B5J8_9ACTN</name>
<evidence type="ECO:0000256" key="1">
    <source>
        <dbReference type="ARBA" id="ARBA00023015"/>
    </source>
</evidence>
<dbReference type="CDD" id="cd00090">
    <property type="entry name" value="HTH_ARSR"/>
    <property type="match status" value="1"/>
</dbReference>
<dbReference type="Proteomes" id="UP000657385">
    <property type="component" value="Unassembled WGS sequence"/>
</dbReference>
<dbReference type="NCBIfam" id="NF033788">
    <property type="entry name" value="HTH_metalloreg"/>
    <property type="match status" value="1"/>
</dbReference>
<dbReference type="SMART" id="SM00418">
    <property type="entry name" value="HTH_ARSR"/>
    <property type="match status" value="1"/>
</dbReference>
<gene>
    <name evidence="6" type="ORF">I2501_21810</name>
</gene>
<dbReference type="InterPro" id="IPR036390">
    <property type="entry name" value="WH_DNA-bd_sf"/>
</dbReference>
<dbReference type="PANTHER" id="PTHR43132:SF8">
    <property type="entry name" value="HTH-TYPE TRANSCRIPTIONAL REGULATOR KMTR"/>
    <property type="match status" value="1"/>
</dbReference>